<organism evidence="2 3">
    <name type="scientific">Fibroporia radiculosa</name>
    <dbReference type="NCBI Taxonomy" id="599839"/>
    <lineage>
        <taxon>Eukaryota</taxon>
        <taxon>Fungi</taxon>
        <taxon>Dikarya</taxon>
        <taxon>Basidiomycota</taxon>
        <taxon>Agaricomycotina</taxon>
        <taxon>Agaricomycetes</taxon>
        <taxon>Polyporales</taxon>
        <taxon>Fibroporiaceae</taxon>
        <taxon>Fibroporia</taxon>
    </lineage>
</organism>
<dbReference type="STRING" id="599839.J4H3T7"/>
<keyword evidence="1" id="KW-0472">Membrane</keyword>
<dbReference type="GeneID" id="24098725"/>
<keyword evidence="3" id="KW-1185">Reference proteome</keyword>
<name>J4H3T7_9APHY</name>
<feature type="transmembrane region" description="Helical" evidence="1">
    <location>
        <begin position="12"/>
        <end position="34"/>
    </location>
</feature>
<dbReference type="Proteomes" id="UP000006352">
    <property type="component" value="Unassembled WGS sequence"/>
</dbReference>
<accession>J4H3T7</accession>
<dbReference type="PANTHER" id="PTHR40465:SF1">
    <property type="entry name" value="DUF6534 DOMAIN-CONTAINING PROTEIN"/>
    <property type="match status" value="1"/>
</dbReference>
<evidence type="ECO:0000313" key="3">
    <source>
        <dbReference type="Proteomes" id="UP000006352"/>
    </source>
</evidence>
<feature type="transmembrane region" description="Helical" evidence="1">
    <location>
        <begin position="46"/>
        <end position="70"/>
    </location>
</feature>
<dbReference type="AlphaFoldDB" id="J4H3T7"/>
<dbReference type="EMBL" id="HE797130">
    <property type="protein sequence ID" value="CCM03814.1"/>
    <property type="molecule type" value="Genomic_DNA"/>
</dbReference>
<dbReference type="OrthoDB" id="2795487at2759"/>
<evidence type="ECO:0000256" key="1">
    <source>
        <dbReference type="SAM" id="Phobius"/>
    </source>
</evidence>
<keyword evidence="1" id="KW-1133">Transmembrane helix</keyword>
<dbReference type="HOGENOM" id="CLU_046025_17_2_1"/>
<dbReference type="PANTHER" id="PTHR40465">
    <property type="entry name" value="CHROMOSOME 1, WHOLE GENOME SHOTGUN SEQUENCE"/>
    <property type="match status" value="1"/>
</dbReference>
<keyword evidence="1" id="KW-0812">Transmembrane</keyword>
<gene>
    <name evidence="2" type="ORF">FIBRA_05963</name>
</gene>
<reference evidence="2 3" key="1">
    <citation type="journal article" date="2012" name="Appl. Environ. Microbiol.">
        <title>Short-read sequencing for genomic analysis of the brown rot fungus Fibroporia radiculosa.</title>
        <authorList>
            <person name="Tang J.D."/>
            <person name="Perkins A.D."/>
            <person name="Sonstegard T.S."/>
            <person name="Schroeder S.G."/>
            <person name="Burgess S.C."/>
            <person name="Diehl S.V."/>
        </authorList>
    </citation>
    <scope>NUCLEOTIDE SEQUENCE [LARGE SCALE GENOMIC DNA]</scope>
    <source>
        <strain evidence="2 3">TFFH 294</strain>
    </source>
</reference>
<evidence type="ECO:0000313" key="2">
    <source>
        <dbReference type="EMBL" id="CCM03814.1"/>
    </source>
</evidence>
<sequence>MSIIDPTLGALLVGSLVSIFLSGVVTMQTVLYAAVYHRDALRLKVLVSLAWFLDFLHTIFICVADWDYLIAEFGDDNANERIRWPVAATVALTSIMTFVVQW</sequence>
<dbReference type="RefSeq" id="XP_012183097.1">
    <property type="nucleotide sequence ID" value="XM_012327707.1"/>
</dbReference>
<dbReference type="InParanoid" id="J4H3T7"/>
<feature type="transmembrane region" description="Helical" evidence="1">
    <location>
        <begin position="82"/>
        <end position="100"/>
    </location>
</feature>
<protein>
    <submittedName>
        <fullName evidence="2">Uncharacterized protein</fullName>
    </submittedName>
</protein>
<proteinExistence type="predicted"/>